<dbReference type="RefSeq" id="WP_133033075.1">
    <property type="nucleotide sequence ID" value="NZ_BAABEI010000012.1"/>
</dbReference>
<dbReference type="EMBL" id="SLVX01000002">
    <property type="protein sequence ID" value="TCN47491.1"/>
    <property type="molecule type" value="Genomic_DNA"/>
</dbReference>
<name>A0A4R2D1A6_SHIGR</name>
<comment type="caution">
    <text evidence="1">The sequence shown here is derived from an EMBL/GenBank/DDBJ whole genome shotgun (WGS) entry which is preliminary data.</text>
</comment>
<dbReference type="AlphaFoldDB" id="A0A4R2D1A6"/>
<protein>
    <submittedName>
        <fullName evidence="1">Uncharacterized protein</fullName>
    </submittedName>
</protein>
<evidence type="ECO:0000313" key="1">
    <source>
        <dbReference type="EMBL" id="TCN47491.1"/>
    </source>
</evidence>
<accession>A0A4R2D1A6</accession>
<dbReference type="Proteomes" id="UP000295351">
    <property type="component" value="Unassembled WGS sequence"/>
</dbReference>
<evidence type="ECO:0000313" key="2">
    <source>
        <dbReference type="Proteomes" id="UP000295351"/>
    </source>
</evidence>
<keyword evidence="2" id="KW-1185">Reference proteome</keyword>
<gene>
    <name evidence="1" type="ORF">EV665_1028</name>
</gene>
<proteinExistence type="predicted"/>
<reference evidence="1 2" key="1">
    <citation type="submission" date="2019-03" db="EMBL/GenBank/DDBJ databases">
        <title>Genomic Encyclopedia of Type Strains, Phase IV (KMG-IV): sequencing the most valuable type-strain genomes for metagenomic binning, comparative biology and taxonomic classification.</title>
        <authorList>
            <person name="Goeker M."/>
        </authorList>
    </citation>
    <scope>NUCLEOTIDE SEQUENCE [LARGE SCALE GENOMIC DNA]</scope>
    <source>
        <strain evidence="1 2">DSM 18401</strain>
    </source>
</reference>
<sequence>MNWRDWYPEGSTVFVGRESYLAKHNEHGLGLDLYKDGELAMTITPEYVPVIADGVKFPTEKQP</sequence>
<organism evidence="1 2">
    <name type="scientific">Shinella granuli</name>
    <dbReference type="NCBI Taxonomy" id="323621"/>
    <lineage>
        <taxon>Bacteria</taxon>
        <taxon>Pseudomonadati</taxon>
        <taxon>Pseudomonadota</taxon>
        <taxon>Alphaproteobacteria</taxon>
        <taxon>Hyphomicrobiales</taxon>
        <taxon>Rhizobiaceae</taxon>
        <taxon>Shinella</taxon>
    </lineage>
</organism>